<feature type="domain" description="4Fe-4S ferredoxin-type" evidence="7">
    <location>
        <begin position="1"/>
        <end position="29"/>
    </location>
</feature>
<keyword evidence="4 6" id="KW-0408">Iron</keyword>
<dbReference type="GO" id="GO:0005506">
    <property type="term" value="F:iron ion binding"/>
    <property type="evidence" value="ECO:0007669"/>
    <property type="project" value="UniProtKB-UniRule"/>
</dbReference>
<dbReference type="GO" id="GO:0009055">
    <property type="term" value="F:electron transfer activity"/>
    <property type="evidence" value="ECO:0007669"/>
    <property type="project" value="UniProtKB-UniRule"/>
</dbReference>
<dbReference type="EMBL" id="JDRY01000010">
    <property type="protein sequence ID" value="KGN01041.1"/>
    <property type="molecule type" value="Genomic_DNA"/>
</dbReference>
<name>A0A0A0INE5_CLOBO</name>
<evidence type="ECO:0000313" key="8">
    <source>
        <dbReference type="EMBL" id="KGN01041.1"/>
    </source>
</evidence>
<dbReference type="Proteomes" id="UP000030014">
    <property type="component" value="Unassembled WGS sequence"/>
</dbReference>
<accession>A0A0A0INE5</accession>
<sequence>MKANVDQDTCIGCGLCPSICPEVFDMGDDGKAHVTVESIDDGCTESASEARGACPVEAIDIEEE</sequence>
<dbReference type="RefSeq" id="WP_039256939.1">
    <property type="nucleotide sequence ID" value="NZ_JDRY01000010.1"/>
</dbReference>
<keyword evidence="1 6" id="KW-0813">Transport</keyword>
<comment type="function">
    <text evidence="6">Ferredoxins are iron-sulfur proteins that transfer electrons in a wide variety of metabolic reactions.</text>
</comment>
<evidence type="ECO:0000256" key="4">
    <source>
        <dbReference type="ARBA" id="ARBA00023004"/>
    </source>
</evidence>
<dbReference type="PROSITE" id="PS51379">
    <property type="entry name" value="4FE4S_FER_2"/>
    <property type="match status" value="1"/>
</dbReference>
<dbReference type="InterPro" id="IPR017896">
    <property type="entry name" value="4Fe4S_Fe-S-bd"/>
</dbReference>
<dbReference type="InterPro" id="IPR051269">
    <property type="entry name" value="Fe-S_cluster_ET"/>
</dbReference>
<reference evidence="8 9" key="1">
    <citation type="submission" date="2014-01" db="EMBL/GenBank/DDBJ databases">
        <title>Plasmidome dynamics in the species complex Clostridium novyi sensu lato converts strains of independent lineages into distinctly different pathogens.</title>
        <authorList>
            <person name="Skarin H."/>
            <person name="Segerman B."/>
        </authorList>
    </citation>
    <scope>NUCLEOTIDE SEQUENCE [LARGE SCALE GENOMIC DNA]</scope>
    <source>
        <strain evidence="8 9">DC5</strain>
    </source>
</reference>
<evidence type="ECO:0000256" key="2">
    <source>
        <dbReference type="ARBA" id="ARBA00022723"/>
    </source>
</evidence>
<evidence type="ECO:0000313" key="9">
    <source>
        <dbReference type="Proteomes" id="UP000030014"/>
    </source>
</evidence>
<dbReference type="InterPro" id="IPR001080">
    <property type="entry name" value="3Fe4S_ferredoxin"/>
</dbReference>
<dbReference type="PANTHER" id="PTHR36923:SF3">
    <property type="entry name" value="FERREDOXIN"/>
    <property type="match status" value="1"/>
</dbReference>
<organism evidence="8 9">
    <name type="scientific">Clostridium botulinum C/D str. DC5</name>
    <dbReference type="NCBI Taxonomy" id="1443128"/>
    <lineage>
        <taxon>Bacteria</taxon>
        <taxon>Bacillati</taxon>
        <taxon>Bacillota</taxon>
        <taxon>Clostridia</taxon>
        <taxon>Eubacteriales</taxon>
        <taxon>Clostridiaceae</taxon>
        <taxon>Clostridium</taxon>
    </lineage>
</organism>
<dbReference type="PRINTS" id="PR00352">
    <property type="entry name" value="3FE4SFRDOXIN"/>
</dbReference>
<dbReference type="PANTHER" id="PTHR36923">
    <property type="entry name" value="FERREDOXIN"/>
    <property type="match status" value="1"/>
</dbReference>
<evidence type="ECO:0000256" key="1">
    <source>
        <dbReference type="ARBA" id="ARBA00022448"/>
    </source>
</evidence>
<dbReference type="Pfam" id="PF13370">
    <property type="entry name" value="Fer4_13"/>
    <property type="match status" value="1"/>
</dbReference>
<protein>
    <recommendedName>
        <fullName evidence="6">Ferredoxin</fullName>
    </recommendedName>
</protein>
<gene>
    <name evidence="8" type="ORF">Z955_02045</name>
</gene>
<evidence type="ECO:0000256" key="6">
    <source>
        <dbReference type="RuleBase" id="RU368020"/>
    </source>
</evidence>
<proteinExistence type="predicted"/>
<evidence type="ECO:0000259" key="7">
    <source>
        <dbReference type="PROSITE" id="PS51379"/>
    </source>
</evidence>
<dbReference type="AlphaFoldDB" id="A0A0A0INE5"/>
<keyword evidence="3 6" id="KW-0249">Electron transport</keyword>
<evidence type="ECO:0000256" key="3">
    <source>
        <dbReference type="ARBA" id="ARBA00022982"/>
    </source>
</evidence>
<dbReference type="GO" id="GO:0051536">
    <property type="term" value="F:iron-sulfur cluster binding"/>
    <property type="evidence" value="ECO:0007669"/>
    <property type="project" value="UniProtKB-KW"/>
</dbReference>
<dbReference type="Gene3D" id="3.30.70.20">
    <property type="match status" value="1"/>
</dbReference>
<comment type="caution">
    <text evidence="8">The sequence shown here is derived from an EMBL/GenBank/DDBJ whole genome shotgun (WGS) entry which is preliminary data.</text>
</comment>
<dbReference type="SUPFAM" id="SSF54862">
    <property type="entry name" value="4Fe-4S ferredoxins"/>
    <property type="match status" value="1"/>
</dbReference>
<keyword evidence="5 6" id="KW-0411">Iron-sulfur</keyword>
<evidence type="ECO:0000256" key="5">
    <source>
        <dbReference type="ARBA" id="ARBA00023014"/>
    </source>
</evidence>
<keyword evidence="2 6" id="KW-0479">Metal-binding</keyword>